<evidence type="ECO:0000313" key="3">
    <source>
        <dbReference type="EMBL" id="MCP1388755.1"/>
    </source>
</evidence>
<keyword evidence="4" id="KW-1185">Reference proteome</keyword>
<comment type="caution">
    <text evidence="3">The sequence shown here is derived from an EMBL/GenBank/DDBJ whole genome shotgun (WGS) entry which is preliminary data.</text>
</comment>
<dbReference type="PANTHER" id="PTHR10948:SF23">
    <property type="entry name" value="TRANSPOSASE INSI FOR INSERTION SEQUENCE ELEMENT IS30A-RELATED"/>
    <property type="match status" value="1"/>
</dbReference>
<dbReference type="Pfam" id="PF00665">
    <property type="entry name" value="rve"/>
    <property type="match status" value="1"/>
</dbReference>
<dbReference type="Proteomes" id="UP001204000">
    <property type="component" value="Unassembled WGS sequence"/>
</dbReference>
<dbReference type="SUPFAM" id="SSF53098">
    <property type="entry name" value="Ribonuclease H-like"/>
    <property type="match status" value="1"/>
</dbReference>
<organism evidence="3 4">
    <name type="scientific">Corynebacterium stercoris</name>
    <dbReference type="NCBI Taxonomy" id="2943490"/>
    <lineage>
        <taxon>Bacteria</taxon>
        <taxon>Bacillati</taxon>
        <taxon>Actinomycetota</taxon>
        <taxon>Actinomycetes</taxon>
        <taxon>Mycobacteriales</taxon>
        <taxon>Corynebacteriaceae</taxon>
        <taxon>Corynebacterium</taxon>
    </lineage>
</organism>
<dbReference type="InterPro" id="IPR053392">
    <property type="entry name" value="Transposase_IS30-like"/>
</dbReference>
<evidence type="ECO:0000259" key="2">
    <source>
        <dbReference type="PROSITE" id="PS50994"/>
    </source>
</evidence>
<reference evidence="3" key="1">
    <citation type="submission" date="2022-05" db="EMBL/GenBank/DDBJ databases">
        <title>Corynebacterium sp. TA-R-1 sp. nov., isolated from human feces.</title>
        <authorList>
            <person name="Shamsuzzaman M."/>
            <person name="Dahal R.H."/>
        </authorList>
    </citation>
    <scope>NUCLEOTIDE SEQUENCE</scope>
    <source>
        <strain evidence="3">TA-R-1</strain>
    </source>
</reference>
<dbReference type="InterPro" id="IPR012337">
    <property type="entry name" value="RNaseH-like_sf"/>
</dbReference>
<dbReference type="InterPro" id="IPR025246">
    <property type="entry name" value="IS30-like_HTH"/>
</dbReference>
<gene>
    <name evidence="3" type="ORF">M5J20_11300</name>
</gene>
<name>A0ABT1G427_9CORY</name>
<feature type="domain" description="Integrase catalytic" evidence="2">
    <location>
        <begin position="304"/>
        <end position="459"/>
    </location>
</feature>
<protein>
    <submittedName>
        <fullName evidence="3">IS30 family transposase</fullName>
    </submittedName>
</protein>
<dbReference type="RefSeq" id="WP_253579626.1">
    <property type="nucleotide sequence ID" value="NZ_JAMFTQ010000028.1"/>
</dbReference>
<keyword evidence="1" id="KW-0233">DNA recombination</keyword>
<sequence>MRQAALARVEAGEGVYAVARDVGVGPDRVYAWMKAAGVTPPQTKGVRDKAESVARACRLVQSGMTVTEAADTVGITRSVLRKQLAGGSGDDHQVPAPMRTQATTEAPDDPAQLPRIGRGRRLTVEDRVMIQQGCAKGLSARAIAGSIGRHHSVVSREITRNGWVVTGEDGTTTRLYNAHNAGVSAAGRLPRPKKRKLDANPKLRSFVIAGVARRWSPGRISAWLDRLFPDDESMHISHEAIYAALYVQAKGSLRQELEAVMNTQQVLIRGGTKRKPRARNAGILSRKPWVEGAEITTRSPDVDDRAIPGHWEGDLIIGKGGKSALITLVERTSRYTLLGHLPDEHSSETVVETLQAMVKDLDAEQLKTITWDQGVEMAATARVKIKDGCQVFFCDPRSPWQRPTNENTNGEIRRRFYAKGTDFKAITPEHVAWVQNELNETPRQILNGATPREILHEVFKRGANTA</sequence>
<evidence type="ECO:0000313" key="4">
    <source>
        <dbReference type="Proteomes" id="UP001204000"/>
    </source>
</evidence>
<evidence type="ECO:0000256" key="1">
    <source>
        <dbReference type="ARBA" id="ARBA00023172"/>
    </source>
</evidence>
<proteinExistence type="predicted"/>
<dbReference type="PROSITE" id="PS50994">
    <property type="entry name" value="INTEGRASE"/>
    <property type="match status" value="1"/>
</dbReference>
<dbReference type="InterPro" id="IPR001584">
    <property type="entry name" value="Integrase_cat-core"/>
</dbReference>
<dbReference type="InterPro" id="IPR051917">
    <property type="entry name" value="Transposase-Integrase"/>
</dbReference>
<dbReference type="Pfam" id="PF13936">
    <property type="entry name" value="HTH_38"/>
    <property type="match status" value="1"/>
</dbReference>
<dbReference type="NCBIfam" id="NF033563">
    <property type="entry name" value="transpos_IS30"/>
    <property type="match status" value="1"/>
</dbReference>
<dbReference type="Gene3D" id="3.30.420.10">
    <property type="entry name" value="Ribonuclease H-like superfamily/Ribonuclease H"/>
    <property type="match status" value="1"/>
</dbReference>
<accession>A0ABT1G427</accession>
<dbReference type="PANTHER" id="PTHR10948">
    <property type="entry name" value="TRANSPOSASE"/>
    <property type="match status" value="1"/>
</dbReference>
<dbReference type="InterPro" id="IPR036397">
    <property type="entry name" value="RNaseH_sf"/>
</dbReference>
<dbReference type="EMBL" id="JAMFTQ010000028">
    <property type="protein sequence ID" value="MCP1388755.1"/>
    <property type="molecule type" value="Genomic_DNA"/>
</dbReference>